<reference evidence="2" key="1">
    <citation type="journal article" date="2023" name="G3 (Bethesda)">
        <title>Genome assembly and association tests identify interacting loci associated with vigor, precocity, and sex in interspecific pistachio rootstocks.</title>
        <authorList>
            <person name="Palmer W."/>
            <person name="Jacygrad E."/>
            <person name="Sagayaradj S."/>
            <person name="Cavanaugh K."/>
            <person name="Han R."/>
            <person name="Bertier L."/>
            <person name="Beede B."/>
            <person name="Kafkas S."/>
            <person name="Golino D."/>
            <person name="Preece J."/>
            <person name="Michelmore R."/>
        </authorList>
    </citation>
    <scope>NUCLEOTIDE SEQUENCE [LARGE SCALE GENOMIC DNA]</scope>
</reference>
<gene>
    <name evidence="1" type="ORF">Pint_01779</name>
</gene>
<sequence length="661" mass="70683">MLLGATPKAVQTAMDLDGLTLFHVKSHLQKFRMGKVTVKELKEIPKIPSRRFGGPKISTSRSNRPVRANGHAKFKGSKAEKTTEAKQGERGQLYQKLQEARNKYIDGELENAYKEFVNQYISGADGGVPSIFRNDLAGVGTKATTPSLNSNQKNTYPQYNTLERIEECLSLQKQASSSRGYQLQNQNVAHSETRSNMTSDGYSFPAYNSTNANNVQVNLKEQTPSFLPQDVASATASLMASIGFSFPAYNPINAIDVNVGLKDQPQSFLPQNAGYHNQPQSAARGYQSQNAAYGYQPQNAADFSTNDFPNSNRNYLGIAANSVANIFPTNGNYSGSATYFAGNNFPLSNGNYSGCAVYSATNNLPTLNGNYSGTSAHPVISDLTNPSGNYFGSAIFSAANNFPTSSGTYSGSANYSAENNFLTSKGNHSGSTSYSAAHNFPTSIEQYSGAATYSAANNFPTSNMNYSGRTAQPVINDLETSEGNYSGTAYHSVINDLTTSKGNYSGNAAYPVINSLTSSEGNYSGSVAYPVANDFTTNGNYSGTPTYPVLDNFTTSKGNHCGCAASAYSAVNDLTTSNENYSGNTAYSGTNNLPTSNGKKYSGTEYLEDLSAALAASGNNSESLLGTLEEDPIDAYMNWDNAEPNTKDDGLGFTNPYAQNN</sequence>
<dbReference type="Proteomes" id="UP001163603">
    <property type="component" value="Chromosome 1"/>
</dbReference>
<proteinExistence type="predicted"/>
<name>A0ACC0ZGH2_9ROSI</name>
<comment type="caution">
    <text evidence="1">The sequence shown here is derived from an EMBL/GenBank/DDBJ whole genome shotgun (WGS) entry which is preliminary data.</text>
</comment>
<evidence type="ECO:0000313" key="1">
    <source>
        <dbReference type="EMBL" id="KAJ0052300.1"/>
    </source>
</evidence>
<dbReference type="EMBL" id="CM047736">
    <property type="protein sequence ID" value="KAJ0052300.1"/>
    <property type="molecule type" value="Genomic_DNA"/>
</dbReference>
<evidence type="ECO:0000313" key="2">
    <source>
        <dbReference type="Proteomes" id="UP001163603"/>
    </source>
</evidence>
<accession>A0ACC0ZGH2</accession>
<keyword evidence="2" id="KW-1185">Reference proteome</keyword>
<organism evidence="1 2">
    <name type="scientific">Pistacia integerrima</name>
    <dbReference type="NCBI Taxonomy" id="434235"/>
    <lineage>
        <taxon>Eukaryota</taxon>
        <taxon>Viridiplantae</taxon>
        <taxon>Streptophyta</taxon>
        <taxon>Embryophyta</taxon>
        <taxon>Tracheophyta</taxon>
        <taxon>Spermatophyta</taxon>
        <taxon>Magnoliopsida</taxon>
        <taxon>eudicotyledons</taxon>
        <taxon>Gunneridae</taxon>
        <taxon>Pentapetalae</taxon>
        <taxon>rosids</taxon>
        <taxon>malvids</taxon>
        <taxon>Sapindales</taxon>
        <taxon>Anacardiaceae</taxon>
        <taxon>Pistacia</taxon>
    </lineage>
</organism>
<protein>
    <submittedName>
        <fullName evidence="1">Uncharacterized protein</fullName>
    </submittedName>
</protein>